<dbReference type="OrthoDB" id="8688418at2"/>
<dbReference type="Proteomes" id="UP000298154">
    <property type="component" value="Unassembled WGS sequence"/>
</dbReference>
<protein>
    <submittedName>
        <fullName evidence="1">Uncharacterized protein</fullName>
    </submittedName>
</protein>
<keyword evidence="2" id="KW-1185">Reference proteome</keyword>
<gene>
    <name evidence="1" type="ORF">E3T47_14910</name>
</gene>
<evidence type="ECO:0000313" key="1">
    <source>
        <dbReference type="EMBL" id="TFD62973.1"/>
    </source>
</evidence>
<dbReference type="EMBL" id="SOHK01000024">
    <property type="protein sequence ID" value="TFD62973.1"/>
    <property type="molecule type" value="Genomic_DNA"/>
</dbReference>
<evidence type="ECO:0000313" key="2">
    <source>
        <dbReference type="Proteomes" id="UP000298154"/>
    </source>
</evidence>
<proteinExistence type="predicted"/>
<organism evidence="1 2">
    <name type="scientific">Cryobacterium ruanii</name>
    <dbReference type="NCBI Taxonomy" id="1259197"/>
    <lineage>
        <taxon>Bacteria</taxon>
        <taxon>Bacillati</taxon>
        <taxon>Actinomycetota</taxon>
        <taxon>Actinomycetes</taxon>
        <taxon>Micrococcales</taxon>
        <taxon>Microbacteriaceae</taxon>
        <taxon>Cryobacterium</taxon>
    </lineage>
</organism>
<accession>A0A4R9AJV2</accession>
<sequence length="104" mass="11427">MERMTRVTGEIIELVYSRLGRGADAHSENESDRAFRHGQAELAMHAMLGVRFMAAQWMPAQDCAAGSDADTGRNTADHDRAPTLAESLSRTIEVLRRSLCIPGL</sequence>
<comment type="caution">
    <text evidence="1">The sequence shown here is derived from an EMBL/GenBank/DDBJ whole genome shotgun (WGS) entry which is preliminary data.</text>
</comment>
<name>A0A4R9AJV2_9MICO</name>
<reference evidence="1 2" key="1">
    <citation type="submission" date="2019-03" db="EMBL/GenBank/DDBJ databases">
        <title>Genomics of glacier-inhabiting Cryobacterium strains.</title>
        <authorList>
            <person name="Liu Q."/>
            <person name="Xin Y.-H."/>
        </authorList>
    </citation>
    <scope>NUCLEOTIDE SEQUENCE [LARGE SCALE GENOMIC DNA]</scope>
    <source>
        <strain evidence="1 2">Sr36</strain>
    </source>
</reference>
<dbReference type="AlphaFoldDB" id="A0A4R9AJV2"/>
<dbReference type="RefSeq" id="WP_134556842.1">
    <property type="nucleotide sequence ID" value="NZ_SOHK01000024.1"/>
</dbReference>